<keyword evidence="1" id="KW-0732">Signal</keyword>
<feature type="signal peptide" evidence="1">
    <location>
        <begin position="1"/>
        <end position="20"/>
    </location>
</feature>
<dbReference type="Gene3D" id="3.40.50.1820">
    <property type="entry name" value="alpha/beta hydrolase"/>
    <property type="match status" value="1"/>
</dbReference>
<proteinExistence type="predicted"/>
<feature type="chain" id="PRO_5038386014" evidence="1">
    <location>
        <begin position="21"/>
        <end position="340"/>
    </location>
</feature>
<evidence type="ECO:0000313" key="3">
    <source>
        <dbReference type="Proteomes" id="UP000823612"/>
    </source>
</evidence>
<sequence length="340" mass="38285">MSGIMSFRRFLVSVLCLAFAACASHHVPEYCPDAPDYASASMWYRPADSASLDSKPADVFYVLPTCVWSWKTSDGQECFYMDVHDSAQRALVEGSNLLASALFGASCNFYSPYYRQITMDSWFEPEEEINRRYALAHQDVVAAFRYYMEHFNGGKPFFLAGHSQGGKAVIELLKHTLTDAERERLVAAYVFGYSVSEAELAEFPALEPAQAADDCGVVICYNSVSRPEACSELFKDNVVCINPVNWRTDSVYAPSSRHAGAVFFDAQGRADTLFHALGVKVRPDLHTLLIDGLKDEDYFIPSISSLFPLGNYHVQEINLYFLNLQENIRQRLEAYARREE</sequence>
<evidence type="ECO:0000313" key="2">
    <source>
        <dbReference type="EMBL" id="MBO8432685.1"/>
    </source>
</evidence>
<dbReference type="Pfam" id="PF11288">
    <property type="entry name" value="DUF3089"/>
    <property type="match status" value="1"/>
</dbReference>
<dbReference type="SUPFAM" id="SSF53474">
    <property type="entry name" value="alpha/beta-Hydrolases"/>
    <property type="match status" value="1"/>
</dbReference>
<reference evidence="2" key="1">
    <citation type="submission" date="2020-10" db="EMBL/GenBank/DDBJ databases">
        <authorList>
            <person name="Gilroy R."/>
        </authorList>
    </citation>
    <scope>NUCLEOTIDE SEQUENCE</scope>
    <source>
        <strain evidence="2">2889</strain>
    </source>
</reference>
<comment type="caution">
    <text evidence="2">The sequence shown here is derived from an EMBL/GenBank/DDBJ whole genome shotgun (WGS) entry which is preliminary data.</text>
</comment>
<organism evidence="2 3">
    <name type="scientific">Candidatus Pullibacteroides excrementavium</name>
    <dbReference type="NCBI Taxonomy" id="2840905"/>
    <lineage>
        <taxon>Bacteria</taxon>
        <taxon>Pseudomonadati</taxon>
        <taxon>Bacteroidota</taxon>
        <taxon>Bacteroidia</taxon>
        <taxon>Bacteroidales</taxon>
        <taxon>Candidatus Pullibacteroides</taxon>
    </lineage>
</organism>
<gene>
    <name evidence="2" type="ORF">IAB08_05275</name>
</gene>
<dbReference type="AlphaFoldDB" id="A0A9D9DV43"/>
<dbReference type="InterPro" id="IPR029058">
    <property type="entry name" value="AB_hydrolase_fold"/>
</dbReference>
<dbReference type="InterPro" id="IPR021440">
    <property type="entry name" value="DUF3089"/>
</dbReference>
<dbReference type="Proteomes" id="UP000823612">
    <property type="component" value="Unassembled WGS sequence"/>
</dbReference>
<dbReference type="EMBL" id="JADIMZ010000083">
    <property type="protein sequence ID" value="MBO8432685.1"/>
    <property type="molecule type" value="Genomic_DNA"/>
</dbReference>
<reference evidence="2" key="2">
    <citation type="journal article" date="2021" name="PeerJ">
        <title>Extensive microbial diversity within the chicken gut microbiome revealed by metagenomics and culture.</title>
        <authorList>
            <person name="Gilroy R."/>
            <person name="Ravi A."/>
            <person name="Getino M."/>
            <person name="Pursley I."/>
            <person name="Horton D.L."/>
            <person name="Alikhan N.F."/>
            <person name="Baker D."/>
            <person name="Gharbi K."/>
            <person name="Hall N."/>
            <person name="Watson M."/>
            <person name="Adriaenssens E.M."/>
            <person name="Foster-Nyarko E."/>
            <person name="Jarju S."/>
            <person name="Secka A."/>
            <person name="Antonio M."/>
            <person name="Oren A."/>
            <person name="Chaudhuri R.R."/>
            <person name="La Ragione R."/>
            <person name="Hildebrand F."/>
            <person name="Pallen M.J."/>
        </authorList>
    </citation>
    <scope>NUCLEOTIDE SEQUENCE</scope>
    <source>
        <strain evidence="2">2889</strain>
    </source>
</reference>
<evidence type="ECO:0000256" key="1">
    <source>
        <dbReference type="SAM" id="SignalP"/>
    </source>
</evidence>
<accession>A0A9D9DV43</accession>
<protein>
    <submittedName>
        <fullName evidence="2">DUF3089 domain-containing protein</fullName>
    </submittedName>
</protein>
<name>A0A9D9DV43_9BACT</name>